<evidence type="ECO:0000313" key="2">
    <source>
        <dbReference type="Proteomes" id="UP001560045"/>
    </source>
</evidence>
<evidence type="ECO:0000313" key="1">
    <source>
        <dbReference type="EMBL" id="MEX5717380.1"/>
    </source>
</evidence>
<comment type="caution">
    <text evidence="1">The sequence shown here is derived from an EMBL/GenBank/DDBJ whole genome shotgun (WGS) entry which is preliminary data.</text>
</comment>
<proteinExistence type="predicted"/>
<dbReference type="Proteomes" id="UP001560045">
    <property type="component" value="Unassembled WGS sequence"/>
</dbReference>
<name>A0ABV3XC10_9ACTN</name>
<dbReference type="RefSeq" id="WP_369203150.1">
    <property type="nucleotide sequence ID" value="NZ_JBFNXQ010000005.1"/>
</dbReference>
<protein>
    <submittedName>
        <fullName evidence="1">Uncharacterized protein</fullName>
    </submittedName>
</protein>
<organism evidence="1 2">
    <name type="scientific">Geodermatophilus maliterrae</name>
    <dbReference type="NCBI Taxonomy" id="3162531"/>
    <lineage>
        <taxon>Bacteria</taxon>
        <taxon>Bacillati</taxon>
        <taxon>Actinomycetota</taxon>
        <taxon>Actinomycetes</taxon>
        <taxon>Geodermatophilales</taxon>
        <taxon>Geodermatophilaceae</taxon>
        <taxon>Geodermatophilus</taxon>
    </lineage>
</organism>
<sequence>MDLDATHSVELSGRDLMTLRAALKAYLHAFGEHRHLDGGSTHPDEDWQQLQRQVGALIWRLEEAGVEPGATVTHSAVAVDPHDPDDRILPQPP</sequence>
<reference evidence="1 2" key="1">
    <citation type="submission" date="2024-06" db="EMBL/GenBank/DDBJ databases">
        <title>Draft genome sequence of Geodermatophilus badlandi, a novel member of the Geodermatophilaceae isolated from badland sedimentary rocks in the Red desert, Wyoming, USA.</title>
        <authorList>
            <person name="Ben Tekaya S."/>
            <person name="Nouioui I."/>
            <person name="Flores G.M."/>
            <person name="Shaal M.N."/>
            <person name="Bredoire F."/>
            <person name="Basile F."/>
            <person name="Van Diepen L."/>
            <person name="Ward N.L."/>
        </authorList>
    </citation>
    <scope>NUCLEOTIDE SEQUENCE [LARGE SCALE GENOMIC DNA]</scope>
    <source>
        <strain evidence="1 2">WL48A</strain>
    </source>
</reference>
<gene>
    <name evidence="1" type="ORF">ABQ292_03235</name>
</gene>
<keyword evidence="2" id="KW-1185">Reference proteome</keyword>
<dbReference type="EMBL" id="JBFNXQ010000005">
    <property type="protein sequence ID" value="MEX5717380.1"/>
    <property type="molecule type" value="Genomic_DNA"/>
</dbReference>
<accession>A0ABV3XC10</accession>